<dbReference type="PANTHER" id="PTHR48100">
    <property type="entry name" value="BROAD-SPECIFICITY PHOSPHATASE YOR283W-RELATED"/>
    <property type="match status" value="1"/>
</dbReference>
<dbReference type="InterPro" id="IPR029033">
    <property type="entry name" value="His_PPase_superfam"/>
</dbReference>
<accession>A0A844M379</accession>
<evidence type="ECO:0000256" key="1">
    <source>
        <dbReference type="SAM" id="MobiDB-lite"/>
    </source>
</evidence>
<dbReference type="InterPro" id="IPR001345">
    <property type="entry name" value="PG/BPGM_mutase_AS"/>
</dbReference>
<feature type="compositionally biased region" description="Polar residues" evidence="1">
    <location>
        <begin position="216"/>
        <end position="226"/>
    </location>
</feature>
<reference evidence="2 3" key="1">
    <citation type="journal article" date="2019" name="PLoS ONE">
        <title>Pup mortality in New Zealand sea lions (Phocarctos hookeri) at Enderby Island, Auckland Islands, 2013-18.</title>
        <authorList>
            <person name="Michael S.A."/>
            <person name="Hayman D.T.S."/>
            <person name="Gray R."/>
            <person name="Zhang J."/>
            <person name="Rogers L."/>
            <person name="Roe W.D."/>
        </authorList>
    </citation>
    <scope>NUCLEOTIDE SEQUENCE [LARGE SCALE GENOMIC DNA]</scope>
    <source>
        <strain evidence="2 3">SM868</strain>
    </source>
</reference>
<dbReference type="AlphaFoldDB" id="A0A844M379"/>
<gene>
    <name evidence="2" type="ORF">GB996_10695</name>
</gene>
<sequence length="226" mass="25525">MRKIYLIRHGQSTANAGGEAQPNSQIPLTQLGHKQAHSVAQWVQHTLGDHIESISVSSFLRTQQTAQPLLERVAMSTQIIEGLQEFNYLSFSCIEGRDFATRLALMDEYWASAHPEYSQGADAESFAQFYQRVAKVLNDFEQFEDGNHVVYTHGFWISMLIWQLLGQSAQSDRDVVKFRQFEQSIRAQNGEVFCLTLPAKHSGQSYPPSITKVRSCPNQNSDLSAQ</sequence>
<dbReference type="InterPro" id="IPR013078">
    <property type="entry name" value="His_Pase_superF_clade-1"/>
</dbReference>
<dbReference type="PROSITE" id="PS00175">
    <property type="entry name" value="PG_MUTASE"/>
    <property type="match status" value="1"/>
</dbReference>
<dbReference type="CDD" id="cd07067">
    <property type="entry name" value="HP_PGM_like"/>
    <property type="match status" value="1"/>
</dbReference>
<evidence type="ECO:0000313" key="2">
    <source>
        <dbReference type="EMBL" id="MUG33254.1"/>
    </source>
</evidence>
<comment type="caution">
    <text evidence="2">The sequence shown here is derived from an EMBL/GenBank/DDBJ whole genome shotgun (WGS) entry which is preliminary data.</text>
</comment>
<dbReference type="Proteomes" id="UP000442109">
    <property type="component" value="Unassembled WGS sequence"/>
</dbReference>
<feature type="region of interest" description="Disordered" evidence="1">
    <location>
        <begin position="204"/>
        <end position="226"/>
    </location>
</feature>
<dbReference type="EMBL" id="WFKQ01000012">
    <property type="protein sequence ID" value="MUG33254.1"/>
    <property type="molecule type" value="Genomic_DNA"/>
</dbReference>
<dbReference type="GO" id="GO:0016791">
    <property type="term" value="F:phosphatase activity"/>
    <property type="evidence" value="ECO:0007669"/>
    <property type="project" value="TreeGrafter"/>
</dbReference>
<dbReference type="SMART" id="SM00855">
    <property type="entry name" value="PGAM"/>
    <property type="match status" value="1"/>
</dbReference>
<dbReference type="OrthoDB" id="9082843at2"/>
<evidence type="ECO:0000313" key="3">
    <source>
        <dbReference type="Proteomes" id="UP000442109"/>
    </source>
</evidence>
<dbReference type="Pfam" id="PF00300">
    <property type="entry name" value="His_Phos_1"/>
    <property type="match status" value="1"/>
</dbReference>
<name>A0A844M379_9GAMM</name>
<dbReference type="InterPro" id="IPR050275">
    <property type="entry name" value="PGM_Phosphatase"/>
</dbReference>
<dbReference type="Gene3D" id="3.40.50.1240">
    <property type="entry name" value="Phosphoglycerate mutase-like"/>
    <property type="match status" value="1"/>
</dbReference>
<dbReference type="RefSeq" id="WP_155587651.1">
    <property type="nucleotide sequence ID" value="NZ_WFKQ01000012.1"/>
</dbReference>
<dbReference type="GO" id="GO:0005737">
    <property type="term" value="C:cytoplasm"/>
    <property type="evidence" value="ECO:0007669"/>
    <property type="project" value="TreeGrafter"/>
</dbReference>
<organism evidence="2 3">
    <name type="scientific">Psychrobacter sanguinis</name>
    <dbReference type="NCBI Taxonomy" id="861445"/>
    <lineage>
        <taxon>Bacteria</taxon>
        <taxon>Pseudomonadati</taxon>
        <taxon>Pseudomonadota</taxon>
        <taxon>Gammaproteobacteria</taxon>
        <taxon>Moraxellales</taxon>
        <taxon>Moraxellaceae</taxon>
        <taxon>Psychrobacter</taxon>
    </lineage>
</organism>
<dbReference type="PANTHER" id="PTHR48100:SF62">
    <property type="entry name" value="GLUCOSYL-3-PHOSPHOGLYCERATE PHOSPHATASE"/>
    <property type="match status" value="1"/>
</dbReference>
<keyword evidence="3" id="KW-1185">Reference proteome</keyword>
<dbReference type="SUPFAM" id="SSF53254">
    <property type="entry name" value="Phosphoglycerate mutase-like"/>
    <property type="match status" value="1"/>
</dbReference>
<protein>
    <submittedName>
        <fullName evidence="2">Histidine phosphatase family protein</fullName>
    </submittedName>
</protein>
<proteinExistence type="predicted"/>